<dbReference type="InterPro" id="IPR032710">
    <property type="entry name" value="NTF2-like_dom_sf"/>
</dbReference>
<sequence>MTPPAVERYFAAVNDEDWATIRDVFAPDAELVSVGAPTRHGREEIADHFPKVLAALPVHHDEPTRVVVAGTVVLVEIHFSGRTTAGDPVEFDAVDVFDLTDDGTRIARLSTWYDTAAVGKMIR</sequence>
<evidence type="ECO:0000313" key="2">
    <source>
        <dbReference type="EMBL" id="MFC4836636.1"/>
    </source>
</evidence>
<reference evidence="3" key="1">
    <citation type="journal article" date="2019" name="Int. J. Syst. Evol. Microbiol.">
        <title>The Global Catalogue of Microorganisms (GCM) 10K type strain sequencing project: providing services to taxonomists for standard genome sequencing and annotation.</title>
        <authorList>
            <consortium name="The Broad Institute Genomics Platform"/>
            <consortium name="The Broad Institute Genome Sequencing Center for Infectious Disease"/>
            <person name="Wu L."/>
            <person name="Ma J."/>
        </authorList>
    </citation>
    <scope>NUCLEOTIDE SEQUENCE [LARGE SCALE GENOMIC DNA]</scope>
    <source>
        <strain evidence="3">CCUG 50347</strain>
    </source>
</reference>
<feature type="domain" description="SnoaL-like" evidence="1">
    <location>
        <begin position="6"/>
        <end position="108"/>
    </location>
</feature>
<proteinExistence type="predicted"/>
<comment type="caution">
    <text evidence="2">The sequence shown here is derived from an EMBL/GenBank/DDBJ whole genome shotgun (WGS) entry which is preliminary data.</text>
</comment>
<dbReference type="RefSeq" id="WP_274191174.1">
    <property type="nucleotide sequence ID" value="NZ_BAABHN010000068.1"/>
</dbReference>
<evidence type="ECO:0000259" key="1">
    <source>
        <dbReference type="Pfam" id="PF12680"/>
    </source>
</evidence>
<dbReference type="EMBL" id="JBHSIM010000068">
    <property type="protein sequence ID" value="MFC4836636.1"/>
    <property type="molecule type" value="Genomic_DNA"/>
</dbReference>
<name>A0ABV9RQY9_9PSEU</name>
<dbReference type="SUPFAM" id="SSF54427">
    <property type="entry name" value="NTF2-like"/>
    <property type="match status" value="1"/>
</dbReference>
<dbReference type="Proteomes" id="UP001595909">
    <property type="component" value="Unassembled WGS sequence"/>
</dbReference>
<keyword evidence="3" id="KW-1185">Reference proteome</keyword>
<dbReference type="InterPro" id="IPR037401">
    <property type="entry name" value="SnoaL-like"/>
</dbReference>
<protein>
    <submittedName>
        <fullName evidence="2">Nuclear transport factor 2 family protein</fullName>
    </submittedName>
</protein>
<dbReference type="Gene3D" id="3.10.450.50">
    <property type="match status" value="1"/>
</dbReference>
<evidence type="ECO:0000313" key="3">
    <source>
        <dbReference type="Proteomes" id="UP001595909"/>
    </source>
</evidence>
<gene>
    <name evidence="2" type="ORF">ACFPEL_29830</name>
</gene>
<accession>A0ABV9RQY9</accession>
<organism evidence="2 3">
    <name type="scientific">Actinomycetospora chibensis</name>
    <dbReference type="NCBI Taxonomy" id="663606"/>
    <lineage>
        <taxon>Bacteria</taxon>
        <taxon>Bacillati</taxon>
        <taxon>Actinomycetota</taxon>
        <taxon>Actinomycetes</taxon>
        <taxon>Pseudonocardiales</taxon>
        <taxon>Pseudonocardiaceae</taxon>
        <taxon>Actinomycetospora</taxon>
    </lineage>
</organism>
<dbReference type="Pfam" id="PF12680">
    <property type="entry name" value="SnoaL_2"/>
    <property type="match status" value="1"/>
</dbReference>